<keyword evidence="3" id="KW-0862">Zinc</keyword>
<evidence type="ECO:0000259" key="6">
    <source>
        <dbReference type="PROSITE" id="PS51795"/>
    </source>
</evidence>
<dbReference type="PANTHER" id="PTHR46868">
    <property type="entry name" value="FCS-LIKE ZINC FINGER 11"/>
    <property type="match status" value="1"/>
</dbReference>
<dbReference type="EMBL" id="JAUIZM010000003">
    <property type="protein sequence ID" value="KAK1394680.1"/>
    <property type="molecule type" value="Genomic_DNA"/>
</dbReference>
<feature type="compositionally biased region" description="Basic residues" evidence="5">
    <location>
        <begin position="1"/>
        <end position="10"/>
    </location>
</feature>
<dbReference type="PANTHER" id="PTHR46868:SF3">
    <property type="entry name" value="FCS-LIKE ZINC FINGER 11"/>
    <property type="match status" value="1"/>
</dbReference>
<gene>
    <name evidence="7" type="ORF">POM88_013736</name>
</gene>
<keyword evidence="8" id="KW-1185">Reference proteome</keyword>
<evidence type="ECO:0000313" key="8">
    <source>
        <dbReference type="Proteomes" id="UP001237642"/>
    </source>
</evidence>
<feature type="domain" description="FLZ-type" evidence="6">
    <location>
        <begin position="335"/>
        <end position="377"/>
    </location>
</feature>
<proteinExistence type="inferred from homology"/>
<dbReference type="GO" id="GO:0008270">
    <property type="term" value="F:zinc ion binding"/>
    <property type="evidence" value="ECO:0007669"/>
    <property type="project" value="UniProtKB-KW"/>
</dbReference>
<reference evidence="7" key="2">
    <citation type="submission" date="2023-05" db="EMBL/GenBank/DDBJ databases">
        <authorList>
            <person name="Schelkunov M.I."/>
        </authorList>
    </citation>
    <scope>NUCLEOTIDE SEQUENCE</scope>
    <source>
        <strain evidence="7">Hsosn_3</strain>
        <tissue evidence="7">Leaf</tissue>
    </source>
</reference>
<dbReference type="AlphaFoldDB" id="A0AAD8MYD6"/>
<feature type="region of interest" description="Disordered" evidence="5">
    <location>
        <begin position="1"/>
        <end position="38"/>
    </location>
</feature>
<evidence type="ECO:0000256" key="5">
    <source>
        <dbReference type="SAM" id="MobiDB-lite"/>
    </source>
</evidence>
<evidence type="ECO:0000313" key="7">
    <source>
        <dbReference type="EMBL" id="KAK1394680.1"/>
    </source>
</evidence>
<comment type="similarity">
    <text evidence="1">Belongs to the FLZ family.</text>
</comment>
<dbReference type="Pfam" id="PF04570">
    <property type="entry name" value="zf-FLZ"/>
    <property type="match status" value="1"/>
</dbReference>
<dbReference type="InterPro" id="IPR007650">
    <property type="entry name" value="Zf-FLZ_dom"/>
</dbReference>
<sequence>MLRKRARSHHKDQQMGHPVSDVSDSQYHSDVSAQKHKPNSFFNLPGVFVGLSPKTGELESINSPTSPLDFRVFSPLGNPFRSPKSSQESHRKSWGCSKVGLSIIDSLDDETKSGKVLRSSDSKNILFGTQMGIKIPNVRSRFESFEAPNSLPNNYAIFPSKHTVKPSKLRNGSSSVYFEIGEASLEDESFEKFRSCSLDNGHSGSHLGNLRTKSSSGKFCLDYGMSSMNIPHSFIAGNQNLNSSSSSELTSIGVPIGTQNSFVDSLSASEIELSEDYTCVRKHGPNAKTTHIYSDCILECHDDELVDMSKNGNKEIALSAPNNGPAFPITYPSNNFLSFCFSCKKTLEGEDIYMYRGETFCSWSCRSEEISLQEKLEQENYSNNSEELSETSMFLLHKS</sequence>
<dbReference type="InterPro" id="IPR044585">
    <property type="entry name" value="FLZ10/11"/>
</dbReference>
<evidence type="ECO:0000256" key="3">
    <source>
        <dbReference type="ARBA" id="ARBA00022771"/>
    </source>
</evidence>
<comment type="caution">
    <text evidence="7">The sequence shown here is derived from an EMBL/GenBank/DDBJ whole genome shotgun (WGS) entry which is preliminary data.</text>
</comment>
<evidence type="ECO:0000256" key="1">
    <source>
        <dbReference type="ARBA" id="ARBA00009374"/>
    </source>
</evidence>
<dbReference type="PROSITE" id="PS51795">
    <property type="entry name" value="ZF_FLZ"/>
    <property type="match status" value="1"/>
</dbReference>
<feature type="zinc finger region" description="FLZ-type" evidence="4">
    <location>
        <begin position="335"/>
        <end position="377"/>
    </location>
</feature>
<evidence type="ECO:0000256" key="4">
    <source>
        <dbReference type="PROSITE-ProRule" id="PRU01131"/>
    </source>
</evidence>
<dbReference type="Proteomes" id="UP001237642">
    <property type="component" value="Unassembled WGS sequence"/>
</dbReference>
<keyword evidence="2" id="KW-0479">Metal-binding</keyword>
<name>A0AAD8MYD6_9APIA</name>
<evidence type="ECO:0000256" key="2">
    <source>
        <dbReference type="ARBA" id="ARBA00022723"/>
    </source>
</evidence>
<keyword evidence="3" id="KW-0863">Zinc-finger</keyword>
<reference evidence="7" key="1">
    <citation type="submission" date="2023-02" db="EMBL/GenBank/DDBJ databases">
        <title>Genome of toxic invasive species Heracleum sosnowskyi carries increased number of genes despite the absence of recent whole-genome duplications.</title>
        <authorList>
            <person name="Schelkunov M."/>
            <person name="Shtratnikova V."/>
            <person name="Makarenko M."/>
            <person name="Klepikova A."/>
            <person name="Omelchenko D."/>
            <person name="Novikova G."/>
            <person name="Obukhova E."/>
            <person name="Bogdanov V."/>
            <person name="Penin A."/>
            <person name="Logacheva M."/>
        </authorList>
    </citation>
    <scope>NUCLEOTIDE SEQUENCE</scope>
    <source>
        <strain evidence="7">Hsosn_3</strain>
        <tissue evidence="7">Leaf</tissue>
    </source>
</reference>
<organism evidence="7 8">
    <name type="scientific">Heracleum sosnowskyi</name>
    <dbReference type="NCBI Taxonomy" id="360622"/>
    <lineage>
        <taxon>Eukaryota</taxon>
        <taxon>Viridiplantae</taxon>
        <taxon>Streptophyta</taxon>
        <taxon>Embryophyta</taxon>
        <taxon>Tracheophyta</taxon>
        <taxon>Spermatophyta</taxon>
        <taxon>Magnoliopsida</taxon>
        <taxon>eudicotyledons</taxon>
        <taxon>Gunneridae</taxon>
        <taxon>Pentapetalae</taxon>
        <taxon>asterids</taxon>
        <taxon>campanulids</taxon>
        <taxon>Apiales</taxon>
        <taxon>Apiaceae</taxon>
        <taxon>Apioideae</taxon>
        <taxon>apioid superclade</taxon>
        <taxon>Tordylieae</taxon>
        <taxon>Tordyliinae</taxon>
        <taxon>Heracleum</taxon>
    </lineage>
</organism>
<feature type="compositionally biased region" description="Polar residues" evidence="5">
    <location>
        <begin position="22"/>
        <end position="32"/>
    </location>
</feature>
<accession>A0AAD8MYD6</accession>
<protein>
    <submittedName>
        <fullName evidence="7">FCS Zinc finger</fullName>
    </submittedName>
</protein>